<organism evidence="1 2">
    <name type="scientific">Arachidicoccus ginsenosidivorans</name>
    <dbReference type="NCBI Taxonomy" id="496057"/>
    <lineage>
        <taxon>Bacteria</taxon>
        <taxon>Pseudomonadati</taxon>
        <taxon>Bacteroidota</taxon>
        <taxon>Chitinophagia</taxon>
        <taxon>Chitinophagales</taxon>
        <taxon>Chitinophagaceae</taxon>
        <taxon>Arachidicoccus</taxon>
    </lineage>
</organism>
<dbReference type="RefSeq" id="WP_146780703.1">
    <property type="nucleotide sequence ID" value="NZ_CP042434.1"/>
</dbReference>
<dbReference type="Proteomes" id="UP000321291">
    <property type="component" value="Chromosome"/>
</dbReference>
<name>A0A5B8VL89_9BACT</name>
<dbReference type="PROSITE" id="PS51257">
    <property type="entry name" value="PROKAR_LIPOPROTEIN"/>
    <property type="match status" value="1"/>
</dbReference>
<reference evidence="1 2" key="1">
    <citation type="journal article" date="2017" name="Int. J. Syst. Evol. Microbiol.">
        <title>Arachidicoccus ginsenosidivorans sp. nov., with ginsenoside-converting activity isolated from ginseng cultivating soil.</title>
        <authorList>
            <person name="Siddiqi M.Z."/>
            <person name="Aslam Z."/>
            <person name="Im W.T."/>
        </authorList>
    </citation>
    <scope>NUCLEOTIDE SEQUENCE [LARGE SCALE GENOMIC DNA]</scope>
    <source>
        <strain evidence="1 2">Gsoil 809</strain>
    </source>
</reference>
<gene>
    <name evidence="1" type="ORF">FSB73_06515</name>
</gene>
<keyword evidence="2" id="KW-1185">Reference proteome</keyword>
<evidence type="ECO:0000313" key="2">
    <source>
        <dbReference type="Proteomes" id="UP000321291"/>
    </source>
</evidence>
<dbReference type="EMBL" id="CP042434">
    <property type="protein sequence ID" value="QEC71376.1"/>
    <property type="molecule type" value="Genomic_DNA"/>
</dbReference>
<dbReference type="InterPro" id="IPR032183">
    <property type="entry name" value="PKD-like"/>
</dbReference>
<sequence length="231" mass="25157">MRINKILLANTLLSLIILGCLSSCYKDKGNYTYQVPPAPVIENMDSVYEVFVGDSLIIAPEVKLQGEAPGGLAYSWTIHVPPVTSSDTDRHFVGKDLRILFGLGPSRFTGRLAIENLANGMKYFKDFTIIGKTAFSKGMTVLSDDQGKTVLSFIKPDTTLQPYLFEAVNPGKSLPTDPSQILAIPVAYQPPVNSYWIFGKSGAQTGIQVDANDFKVIKTLKDNFFDAPGGA</sequence>
<proteinExistence type="predicted"/>
<dbReference type="AlphaFoldDB" id="A0A5B8VL89"/>
<protein>
    <submittedName>
        <fullName evidence="1">Uncharacterized protein</fullName>
    </submittedName>
</protein>
<dbReference type="Pfam" id="PF16407">
    <property type="entry name" value="PKD_2"/>
    <property type="match status" value="1"/>
</dbReference>
<dbReference type="KEGG" id="agi:FSB73_06515"/>
<accession>A0A5B8VL89</accession>
<dbReference type="OrthoDB" id="1095195at2"/>
<evidence type="ECO:0000313" key="1">
    <source>
        <dbReference type="EMBL" id="QEC71376.1"/>
    </source>
</evidence>